<proteinExistence type="predicted"/>
<comment type="caution">
    <text evidence="1">The sequence shown here is derived from an EMBL/GenBank/DDBJ whole genome shotgun (WGS) entry which is preliminary data.</text>
</comment>
<organism evidence="1 2">
    <name type="scientific">Mycena rosella</name>
    <name type="common">Pink bonnet</name>
    <name type="synonym">Agaricus rosellus</name>
    <dbReference type="NCBI Taxonomy" id="1033263"/>
    <lineage>
        <taxon>Eukaryota</taxon>
        <taxon>Fungi</taxon>
        <taxon>Dikarya</taxon>
        <taxon>Basidiomycota</taxon>
        <taxon>Agaricomycotina</taxon>
        <taxon>Agaricomycetes</taxon>
        <taxon>Agaricomycetidae</taxon>
        <taxon>Agaricales</taxon>
        <taxon>Marasmiineae</taxon>
        <taxon>Mycenaceae</taxon>
        <taxon>Mycena</taxon>
    </lineage>
</organism>
<sequence>MPPQAPKEIFLEILLQLADPPTVARFALCSRDSADIARHTLYRRISVAPEGRSSLFATLASNSELSAFVNYLHIAKGGGILCSADFYTATAYMCNLKSLHIDCCIDVRGFIPAFRGSLRTFSYAEPLCDTLFQFLHQQSDITALSLTALSLGNLKDQHISPQFLPCLAELLASPRDIPYLVRGRPVRRIKMDCSRHGQKYRLTVPFNFVQTITVPLRRLELLASQLQVVDAVEIQGLLPDLEELVVMQDTTWGKKRPTKDWWYNLAVFVDAITFMQKLRTLIVVTQFSRNHMRAIRDLLVEDCGAPCLRKLIIHSKTTCLEWPDRCLDIATICTENLLADCAAEHFCVSL</sequence>
<reference evidence="1" key="1">
    <citation type="submission" date="2023-03" db="EMBL/GenBank/DDBJ databases">
        <title>Massive genome expansion in bonnet fungi (Mycena s.s.) driven by repeated elements and novel gene families across ecological guilds.</title>
        <authorList>
            <consortium name="Lawrence Berkeley National Laboratory"/>
            <person name="Harder C.B."/>
            <person name="Miyauchi S."/>
            <person name="Viragh M."/>
            <person name="Kuo A."/>
            <person name="Thoen E."/>
            <person name="Andreopoulos B."/>
            <person name="Lu D."/>
            <person name="Skrede I."/>
            <person name="Drula E."/>
            <person name="Henrissat B."/>
            <person name="Morin E."/>
            <person name="Kohler A."/>
            <person name="Barry K."/>
            <person name="LaButti K."/>
            <person name="Morin E."/>
            <person name="Salamov A."/>
            <person name="Lipzen A."/>
            <person name="Mereny Z."/>
            <person name="Hegedus B."/>
            <person name="Baldrian P."/>
            <person name="Stursova M."/>
            <person name="Weitz H."/>
            <person name="Taylor A."/>
            <person name="Grigoriev I.V."/>
            <person name="Nagy L.G."/>
            <person name="Martin F."/>
            <person name="Kauserud H."/>
        </authorList>
    </citation>
    <scope>NUCLEOTIDE SEQUENCE</scope>
    <source>
        <strain evidence="1">CBHHK067</strain>
    </source>
</reference>
<protein>
    <submittedName>
        <fullName evidence="1">Uncharacterized protein</fullName>
    </submittedName>
</protein>
<evidence type="ECO:0000313" key="2">
    <source>
        <dbReference type="Proteomes" id="UP001221757"/>
    </source>
</evidence>
<keyword evidence="2" id="KW-1185">Reference proteome</keyword>
<evidence type="ECO:0000313" key="1">
    <source>
        <dbReference type="EMBL" id="KAJ7661223.1"/>
    </source>
</evidence>
<dbReference type="AlphaFoldDB" id="A0AAD7CSF0"/>
<dbReference type="Proteomes" id="UP001221757">
    <property type="component" value="Unassembled WGS sequence"/>
</dbReference>
<gene>
    <name evidence="1" type="ORF">B0H17DRAFT_1212250</name>
</gene>
<dbReference type="EMBL" id="JARKIE010000250">
    <property type="protein sequence ID" value="KAJ7661223.1"/>
    <property type="molecule type" value="Genomic_DNA"/>
</dbReference>
<name>A0AAD7CSF0_MYCRO</name>
<accession>A0AAD7CSF0</accession>